<evidence type="ECO:0000256" key="1">
    <source>
        <dbReference type="SAM" id="MobiDB-lite"/>
    </source>
</evidence>
<dbReference type="RefSeq" id="WP_280548915.1">
    <property type="nucleotide sequence ID" value="NZ_CP123498.1"/>
</dbReference>
<gene>
    <name evidence="2" type="ORF">QE207_08040</name>
</gene>
<protein>
    <submittedName>
        <fullName evidence="2">Uncharacterized protein</fullName>
    </submittedName>
</protein>
<name>A0AA95GD04_9GAMM</name>
<evidence type="ECO:0000313" key="2">
    <source>
        <dbReference type="EMBL" id="WGL96477.1"/>
    </source>
</evidence>
<feature type="region of interest" description="Disordered" evidence="1">
    <location>
        <begin position="1"/>
        <end position="69"/>
    </location>
</feature>
<proteinExistence type="predicted"/>
<organism evidence="2 3">
    <name type="scientific">Arsenophonus nasoniae</name>
    <name type="common">son-killer infecting Nasonia vitripennis</name>
    <dbReference type="NCBI Taxonomy" id="638"/>
    <lineage>
        <taxon>Bacteria</taxon>
        <taxon>Pseudomonadati</taxon>
        <taxon>Pseudomonadota</taxon>
        <taxon>Gammaproteobacteria</taxon>
        <taxon>Enterobacterales</taxon>
        <taxon>Morganellaceae</taxon>
        <taxon>Arsenophonus</taxon>
    </lineage>
</organism>
<sequence>MCVSGPKVEVPTPPPIQAAPQEQDAIVTNSREEELRRRRAAAGRKSTILTGSQGTTGTALTSGKTLLGQ</sequence>
<reference evidence="2" key="1">
    <citation type="submission" date="2023-04" db="EMBL/GenBank/DDBJ databases">
        <title>Genome dynamics across the evolutionary transition to endosymbiosis.</title>
        <authorList>
            <person name="Siozios S."/>
            <person name="Nadal-Jimenez P."/>
            <person name="Azagi T."/>
            <person name="Sprong H."/>
            <person name="Frost C.L."/>
            <person name="Parratt S.R."/>
            <person name="Taylor G."/>
            <person name="Brettell L."/>
            <person name="Lew K.C."/>
            <person name="Croft L."/>
            <person name="King K.C."/>
            <person name="Brockhurst M.A."/>
            <person name="Hypsa V."/>
            <person name="Novakova E."/>
            <person name="Darby A.C."/>
            <person name="Hurst G.D.D."/>
        </authorList>
    </citation>
    <scope>NUCLEOTIDE SEQUENCE</scope>
    <source>
        <strain evidence="2">AIh</strain>
    </source>
</reference>
<evidence type="ECO:0000313" key="3">
    <source>
        <dbReference type="Proteomes" id="UP001177597"/>
    </source>
</evidence>
<feature type="compositionally biased region" description="Polar residues" evidence="1">
    <location>
        <begin position="47"/>
        <end position="69"/>
    </location>
</feature>
<dbReference type="AlphaFoldDB" id="A0AA95GD04"/>
<accession>A0AA95GD04</accession>
<dbReference type="Proteomes" id="UP001177597">
    <property type="component" value="Chromosome"/>
</dbReference>
<dbReference type="EMBL" id="CP123498">
    <property type="protein sequence ID" value="WGL96477.1"/>
    <property type="molecule type" value="Genomic_DNA"/>
</dbReference>